<organism evidence="9 10">
    <name type="scientific">Niallia circulans</name>
    <name type="common">Bacillus circulans</name>
    <dbReference type="NCBI Taxonomy" id="1397"/>
    <lineage>
        <taxon>Bacteria</taxon>
        <taxon>Bacillati</taxon>
        <taxon>Bacillota</taxon>
        <taxon>Bacilli</taxon>
        <taxon>Bacillales</taxon>
        <taxon>Bacillaceae</taxon>
        <taxon>Niallia</taxon>
    </lineage>
</organism>
<keyword evidence="5 7" id="KW-0067">ATP-binding</keyword>
<dbReference type="GO" id="GO:0005829">
    <property type="term" value="C:cytosol"/>
    <property type="evidence" value="ECO:0007669"/>
    <property type="project" value="TreeGrafter"/>
</dbReference>
<evidence type="ECO:0000313" key="10">
    <source>
        <dbReference type="Proteomes" id="UP000216961"/>
    </source>
</evidence>
<accession>A0A268FG71</accession>
<dbReference type="KEGG" id="bcir:C2I06_04280"/>
<evidence type="ECO:0000256" key="1">
    <source>
        <dbReference type="ARBA" id="ARBA00022490"/>
    </source>
</evidence>
<dbReference type="NCBIfam" id="TIGR00669">
    <property type="entry name" value="asnA"/>
    <property type="match status" value="1"/>
</dbReference>
<protein>
    <recommendedName>
        <fullName evidence="7 8">Aspartate--ammonia ligase</fullName>
        <ecNumber evidence="7 8">6.3.1.1</ecNumber>
    </recommendedName>
    <alternativeName>
        <fullName evidence="7">Asparagine synthetase A</fullName>
    </alternativeName>
</protein>
<dbReference type="AlphaFoldDB" id="A0A268FG71"/>
<dbReference type="HAMAP" id="MF_00555">
    <property type="entry name" value="AsnA"/>
    <property type="match status" value="1"/>
</dbReference>
<dbReference type="InterPro" id="IPR045864">
    <property type="entry name" value="aa-tRNA-synth_II/BPL/LPL"/>
</dbReference>
<dbReference type="InterPro" id="IPR004618">
    <property type="entry name" value="AsnA"/>
</dbReference>
<dbReference type="PANTHER" id="PTHR30073:SF5">
    <property type="entry name" value="ASPARTATE--AMMONIA LIGASE"/>
    <property type="match status" value="1"/>
</dbReference>
<dbReference type="GO" id="GO:0005524">
    <property type="term" value="F:ATP binding"/>
    <property type="evidence" value="ECO:0007669"/>
    <property type="project" value="UniProtKB-UniRule"/>
</dbReference>
<evidence type="ECO:0000256" key="5">
    <source>
        <dbReference type="ARBA" id="ARBA00022840"/>
    </source>
</evidence>
<gene>
    <name evidence="7" type="primary">asnA</name>
    <name evidence="9" type="ORF">CHH57_05675</name>
</gene>
<comment type="subcellular location">
    <subcellularLocation>
        <location evidence="7">Cytoplasm</location>
    </subcellularLocation>
</comment>
<dbReference type="EMBL" id="NPBQ01000030">
    <property type="protein sequence ID" value="PAD84378.1"/>
    <property type="molecule type" value="Genomic_DNA"/>
</dbReference>
<comment type="caution">
    <text evidence="9">The sequence shown here is derived from an EMBL/GenBank/DDBJ whole genome shotgun (WGS) entry which is preliminary data.</text>
</comment>
<evidence type="ECO:0000256" key="6">
    <source>
        <dbReference type="ARBA" id="ARBA00022888"/>
    </source>
</evidence>
<sequence>MNESLIVPSIYQPNLNFIETQIAINKLKHHFENHFSKELNLTKISAPIILKAGSGINDNLNGVERIVTFNAMDVEHSQIEIVQSLAKWKRMALGQYGFSYGEGLYTDMNAIRRDEVLDNLHSMFVDQWDWEKVISFDERQLATLKLEVQKIYSAIKSSEDFLYTLYPRIEPTLPENIHFITTQDLEDIYPSLTPKQREDEIAKEFGAVFIMKIGGELLSGIKHDGRSPDYDDWNLNGDIILWYPLLEKSIEISSMGIRVDEKTLLQQLKCSKNENRKDLEYHQGILNKRLPYTIGGGIGQSRLMMFLLKKAHIGEVQVSVWNDAIITACKESNIPLL</sequence>
<evidence type="ECO:0000256" key="8">
    <source>
        <dbReference type="NCBIfam" id="TIGR00669"/>
    </source>
</evidence>
<dbReference type="Pfam" id="PF03590">
    <property type="entry name" value="AsnA"/>
    <property type="match status" value="1"/>
</dbReference>
<keyword evidence="3 7" id="KW-0028">Amino-acid biosynthesis</keyword>
<keyword evidence="6 7" id="KW-0061">Asparagine biosynthesis</keyword>
<dbReference type="PANTHER" id="PTHR30073">
    <property type="entry name" value="ASPARTATE--AMMONIA LIGASE"/>
    <property type="match status" value="1"/>
</dbReference>
<evidence type="ECO:0000256" key="3">
    <source>
        <dbReference type="ARBA" id="ARBA00022605"/>
    </source>
</evidence>
<reference evidence="9 10" key="1">
    <citation type="submission" date="2017-07" db="EMBL/GenBank/DDBJ databases">
        <title>Isolation and whole genome analysis of endospore-forming bacteria from heroin.</title>
        <authorList>
            <person name="Kalinowski J."/>
            <person name="Ahrens B."/>
            <person name="Al-Dilaimi A."/>
            <person name="Winkler A."/>
            <person name="Wibberg D."/>
            <person name="Schleenbecker U."/>
            <person name="Ruckert C."/>
            <person name="Wolfel R."/>
            <person name="Grass G."/>
        </authorList>
    </citation>
    <scope>NUCLEOTIDE SEQUENCE [LARGE SCALE GENOMIC DNA]</scope>
    <source>
        <strain evidence="9 10">7521-2</strain>
    </source>
</reference>
<dbReference type="GO" id="GO:0070981">
    <property type="term" value="P:L-asparagine biosynthetic process"/>
    <property type="evidence" value="ECO:0007669"/>
    <property type="project" value="UniProtKB-UniRule"/>
</dbReference>
<dbReference type="EC" id="6.3.1.1" evidence="7 8"/>
<name>A0A268FG71_NIACI</name>
<dbReference type="Gene3D" id="3.30.930.10">
    <property type="entry name" value="Bira Bifunctional Protein, Domain 2"/>
    <property type="match status" value="1"/>
</dbReference>
<dbReference type="PIRSF" id="PIRSF001555">
    <property type="entry name" value="Asp_ammon_ligase"/>
    <property type="match status" value="1"/>
</dbReference>
<evidence type="ECO:0000313" key="9">
    <source>
        <dbReference type="EMBL" id="PAD84378.1"/>
    </source>
</evidence>
<comment type="similarity">
    <text evidence="7">Belongs to the class-II aminoacyl-tRNA synthetase family. AsnA subfamily.</text>
</comment>
<keyword evidence="2 7" id="KW-0436">Ligase</keyword>
<dbReference type="GO" id="GO:0004071">
    <property type="term" value="F:aspartate-ammonia ligase activity"/>
    <property type="evidence" value="ECO:0007669"/>
    <property type="project" value="UniProtKB-UniRule"/>
</dbReference>
<evidence type="ECO:0000256" key="4">
    <source>
        <dbReference type="ARBA" id="ARBA00022741"/>
    </source>
</evidence>
<keyword evidence="1 7" id="KW-0963">Cytoplasm</keyword>
<dbReference type="GO" id="GO:0140096">
    <property type="term" value="F:catalytic activity, acting on a protein"/>
    <property type="evidence" value="ECO:0007669"/>
    <property type="project" value="UniProtKB-ARBA"/>
</dbReference>
<proteinExistence type="inferred from homology"/>
<comment type="catalytic activity">
    <reaction evidence="7">
        <text>L-aspartate + NH4(+) + ATP = L-asparagine + AMP + diphosphate + H(+)</text>
        <dbReference type="Rhea" id="RHEA:11372"/>
        <dbReference type="ChEBI" id="CHEBI:15378"/>
        <dbReference type="ChEBI" id="CHEBI:28938"/>
        <dbReference type="ChEBI" id="CHEBI:29991"/>
        <dbReference type="ChEBI" id="CHEBI:30616"/>
        <dbReference type="ChEBI" id="CHEBI:33019"/>
        <dbReference type="ChEBI" id="CHEBI:58048"/>
        <dbReference type="ChEBI" id="CHEBI:456215"/>
        <dbReference type="EC" id="6.3.1.1"/>
    </reaction>
</comment>
<dbReference type="InterPro" id="IPR006195">
    <property type="entry name" value="aa-tRNA-synth_II"/>
</dbReference>
<dbReference type="Proteomes" id="UP000216961">
    <property type="component" value="Unassembled WGS sequence"/>
</dbReference>
<keyword evidence="4 7" id="KW-0547">Nucleotide-binding</keyword>
<dbReference type="SUPFAM" id="SSF55681">
    <property type="entry name" value="Class II aaRS and biotin synthetases"/>
    <property type="match status" value="1"/>
</dbReference>
<evidence type="ECO:0000256" key="7">
    <source>
        <dbReference type="HAMAP-Rule" id="MF_00555"/>
    </source>
</evidence>
<comment type="pathway">
    <text evidence="7">Amino-acid biosynthesis; L-asparagine biosynthesis; L-asparagine from L-aspartate (ammonia route): step 1/1.</text>
</comment>
<dbReference type="PROSITE" id="PS50862">
    <property type="entry name" value="AA_TRNA_LIGASE_II"/>
    <property type="match status" value="1"/>
</dbReference>
<dbReference type="GO" id="GO:0016740">
    <property type="term" value="F:transferase activity"/>
    <property type="evidence" value="ECO:0007669"/>
    <property type="project" value="UniProtKB-ARBA"/>
</dbReference>
<evidence type="ECO:0000256" key="2">
    <source>
        <dbReference type="ARBA" id="ARBA00022598"/>
    </source>
</evidence>